<dbReference type="RefSeq" id="WP_201634559.1">
    <property type="nucleotide sequence ID" value="NZ_CP068046.1"/>
</dbReference>
<evidence type="ECO:0000256" key="2">
    <source>
        <dbReference type="ARBA" id="ARBA00022692"/>
    </source>
</evidence>
<organism evidence="7 8">
    <name type="scientific">Devosia rhizoryzae</name>
    <dbReference type="NCBI Taxonomy" id="2774137"/>
    <lineage>
        <taxon>Bacteria</taxon>
        <taxon>Pseudomonadati</taxon>
        <taxon>Pseudomonadota</taxon>
        <taxon>Alphaproteobacteria</taxon>
        <taxon>Hyphomicrobiales</taxon>
        <taxon>Devosiaceae</taxon>
        <taxon>Devosia</taxon>
    </lineage>
</organism>
<keyword evidence="4 5" id="KW-0472">Membrane</keyword>
<feature type="transmembrane region" description="Helical" evidence="5">
    <location>
        <begin position="92"/>
        <end position="112"/>
    </location>
</feature>
<proteinExistence type="predicted"/>
<reference evidence="7 8" key="1">
    <citation type="submission" date="2021-01" db="EMBL/GenBank/DDBJ databases">
        <title>Genome seq and assembly of Devosia sp. LEGU1.</title>
        <authorList>
            <person name="Chhetri G."/>
        </authorList>
    </citation>
    <scope>NUCLEOTIDE SEQUENCE [LARGE SCALE GENOMIC DNA]</scope>
    <source>
        <strain evidence="7 8">LEGU1</strain>
    </source>
</reference>
<feature type="transmembrane region" description="Helical" evidence="5">
    <location>
        <begin position="54"/>
        <end position="72"/>
    </location>
</feature>
<dbReference type="EMBL" id="CP068046">
    <property type="protein sequence ID" value="QQR39826.1"/>
    <property type="molecule type" value="Genomic_DNA"/>
</dbReference>
<feature type="domain" description="GtrA/DPMS transmembrane" evidence="6">
    <location>
        <begin position="34"/>
        <end position="141"/>
    </location>
</feature>
<keyword evidence="3 5" id="KW-1133">Transmembrane helix</keyword>
<protein>
    <submittedName>
        <fullName evidence="7">GtrA family protein</fullName>
    </submittedName>
</protein>
<dbReference type="Pfam" id="PF04138">
    <property type="entry name" value="GtrA_DPMS_TM"/>
    <property type="match status" value="1"/>
</dbReference>
<keyword evidence="2 5" id="KW-0812">Transmembrane</keyword>
<accession>A0ABX7C6I4</accession>
<evidence type="ECO:0000256" key="1">
    <source>
        <dbReference type="ARBA" id="ARBA00004141"/>
    </source>
</evidence>
<feature type="transmembrane region" description="Helical" evidence="5">
    <location>
        <begin position="118"/>
        <end position="140"/>
    </location>
</feature>
<comment type="subcellular location">
    <subcellularLocation>
        <location evidence="1">Membrane</location>
        <topology evidence="1">Multi-pass membrane protein</topology>
    </subcellularLocation>
</comment>
<keyword evidence="8" id="KW-1185">Reference proteome</keyword>
<evidence type="ECO:0000256" key="5">
    <source>
        <dbReference type="SAM" id="Phobius"/>
    </source>
</evidence>
<evidence type="ECO:0000256" key="3">
    <source>
        <dbReference type="ARBA" id="ARBA00022989"/>
    </source>
</evidence>
<gene>
    <name evidence="7" type="ORF">JI748_02055</name>
</gene>
<evidence type="ECO:0000256" key="4">
    <source>
        <dbReference type="ARBA" id="ARBA00023136"/>
    </source>
</evidence>
<evidence type="ECO:0000259" key="6">
    <source>
        <dbReference type="Pfam" id="PF04138"/>
    </source>
</evidence>
<evidence type="ECO:0000313" key="8">
    <source>
        <dbReference type="Proteomes" id="UP000595857"/>
    </source>
</evidence>
<name>A0ABX7C6I4_9HYPH</name>
<evidence type="ECO:0000313" key="7">
    <source>
        <dbReference type="EMBL" id="QQR39826.1"/>
    </source>
</evidence>
<dbReference type="InterPro" id="IPR007267">
    <property type="entry name" value="GtrA_DPMS_TM"/>
</dbReference>
<dbReference type="Proteomes" id="UP000595857">
    <property type="component" value="Chromosome"/>
</dbReference>
<feature type="transmembrane region" description="Helical" evidence="5">
    <location>
        <begin position="24"/>
        <end position="48"/>
    </location>
</feature>
<sequence length="154" mass="16909">MSLALESLMRETETPPVRRPDSSLVSFIAIGGGGALAFVLSSSLLIALLPWVDAWLVSSWCYAGFILPIYLLHRRFSFRSEAAHRDALPRYFAVQVLALVLASLFGQLFHGVLGLPSLPAALLIVGLTSGLNFVILKLWAFEAAPRLKVQFERN</sequence>